<evidence type="ECO:0000313" key="3">
    <source>
        <dbReference type="Proteomes" id="UP000054047"/>
    </source>
</evidence>
<evidence type="ECO:0000313" key="2">
    <source>
        <dbReference type="EMBL" id="KIH63414.1"/>
    </source>
</evidence>
<dbReference type="EMBL" id="KN728668">
    <property type="protein sequence ID" value="KIH63414.1"/>
    <property type="molecule type" value="Genomic_DNA"/>
</dbReference>
<feature type="compositionally biased region" description="Polar residues" evidence="1">
    <location>
        <begin position="24"/>
        <end position="33"/>
    </location>
</feature>
<dbReference type="Proteomes" id="UP000054047">
    <property type="component" value="Unassembled WGS sequence"/>
</dbReference>
<feature type="region of interest" description="Disordered" evidence="1">
    <location>
        <begin position="1"/>
        <end position="42"/>
    </location>
</feature>
<organism evidence="2 3">
    <name type="scientific">Ancylostoma duodenale</name>
    <dbReference type="NCBI Taxonomy" id="51022"/>
    <lineage>
        <taxon>Eukaryota</taxon>
        <taxon>Metazoa</taxon>
        <taxon>Ecdysozoa</taxon>
        <taxon>Nematoda</taxon>
        <taxon>Chromadorea</taxon>
        <taxon>Rhabditida</taxon>
        <taxon>Rhabditina</taxon>
        <taxon>Rhabditomorpha</taxon>
        <taxon>Strongyloidea</taxon>
        <taxon>Ancylostomatidae</taxon>
        <taxon>Ancylostomatinae</taxon>
        <taxon>Ancylostoma</taxon>
    </lineage>
</organism>
<keyword evidence="3" id="KW-1185">Reference proteome</keyword>
<feature type="compositionally biased region" description="Polar residues" evidence="1">
    <location>
        <begin position="1"/>
        <end position="10"/>
    </location>
</feature>
<dbReference type="AlphaFoldDB" id="A0A0C2GWJ3"/>
<accession>A0A0C2GWJ3</accession>
<protein>
    <submittedName>
        <fullName evidence="2">Uncharacterized protein</fullName>
    </submittedName>
</protein>
<name>A0A0C2GWJ3_9BILA</name>
<reference evidence="2 3" key="1">
    <citation type="submission" date="2013-12" db="EMBL/GenBank/DDBJ databases">
        <title>Draft genome of the parsitic nematode Ancylostoma duodenale.</title>
        <authorList>
            <person name="Mitreva M."/>
        </authorList>
    </citation>
    <scope>NUCLEOTIDE SEQUENCE [LARGE SCALE GENOMIC DNA]</scope>
    <source>
        <strain evidence="2 3">Zhejiang</strain>
    </source>
</reference>
<gene>
    <name evidence="2" type="ORF">ANCDUO_06282</name>
</gene>
<sequence length="233" mass="26240">MPGSTQRVTRSSSSKSIKRKASSNDTLSSSQVNAGPEFHGEISDAVEEEKRGRSLVISGLPKCGIDKALLERQKDLENKVADILDTLKVDRLPEATYRMGKLNETRPRLVKVVLPSRSHWSRALSNAYLLRRNKYSSVHVRRSMTSNERAKKYELCQQARAKNEAVSNVEILPPFGSFDHNIAKLAIKLSVTEAPYLPEPDFCRADYSALSDYFANVDWFNVFEGYSTASEMY</sequence>
<proteinExistence type="predicted"/>
<dbReference type="OrthoDB" id="5868288at2759"/>
<evidence type="ECO:0000256" key="1">
    <source>
        <dbReference type="SAM" id="MobiDB-lite"/>
    </source>
</evidence>